<dbReference type="WBParaSite" id="GPLIN_000360900">
    <property type="protein sequence ID" value="GPLIN_000360900"/>
    <property type="gene ID" value="GPLIN_000360900"/>
</dbReference>
<name>A0A183BSM3_GLOPA</name>
<evidence type="ECO:0000313" key="2">
    <source>
        <dbReference type="WBParaSite" id="GPLIN_000360900"/>
    </source>
</evidence>
<protein>
    <submittedName>
        <fullName evidence="2">DUF4116 domain-containing protein</fullName>
    </submittedName>
</protein>
<sequence length="296" mass="34203">METADLNAAVAVAEWLHTPRADGRPKVFKSGFFMPQMEDVMAHYKAAFVNAVNPVNYIICVEDHAVIVEPFMLTNNLTGELLEFRRVNDSVWLLVRCPIVREEADKWAKGIYIDIKHDQSRTWQIVGQHIWPLIANNLCGVCLHFHTLSRLRGQIAACTTLRWIHSMETADLNAAVAVAEWLHTPRADGRPKVFKSGFFMPQMEEALAHYKAALVNAVNPVNYIICVEDHAVIVEPFMLTNNLTGELLEFRRFNDSVWLLVRCPIVRKEADKWAKWEKEAIWLNWFCPWNRIYIYL</sequence>
<organism evidence="1 2">
    <name type="scientific">Globodera pallida</name>
    <name type="common">Potato cyst nematode worm</name>
    <name type="synonym">Heterodera pallida</name>
    <dbReference type="NCBI Taxonomy" id="36090"/>
    <lineage>
        <taxon>Eukaryota</taxon>
        <taxon>Metazoa</taxon>
        <taxon>Ecdysozoa</taxon>
        <taxon>Nematoda</taxon>
        <taxon>Chromadorea</taxon>
        <taxon>Rhabditida</taxon>
        <taxon>Tylenchina</taxon>
        <taxon>Tylenchomorpha</taxon>
        <taxon>Tylenchoidea</taxon>
        <taxon>Heteroderidae</taxon>
        <taxon>Heteroderinae</taxon>
        <taxon>Globodera</taxon>
    </lineage>
</organism>
<dbReference type="Proteomes" id="UP000050741">
    <property type="component" value="Unassembled WGS sequence"/>
</dbReference>
<proteinExistence type="predicted"/>
<evidence type="ECO:0000313" key="1">
    <source>
        <dbReference type="Proteomes" id="UP000050741"/>
    </source>
</evidence>
<accession>A0A183BSM3</accession>
<dbReference type="AlphaFoldDB" id="A0A183BSM3"/>
<reference evidence="2" key="2">
    <citation type="submission" date="2016-06" db="UniProtKB">
        <authorList>
            <consortium name="WormBaseParasite"/>
        </authorList>
    </citation>
    <scope>IDENTIFICATION</scope>
</reference>
<reference evidence="1" key="1">
    <citation type="submission" date="2014-05" db="EMBL/GenBank/DDBJ databases">
        <title>The genome and life-stage specific transcriptomes of Globodera pallida elucidate key aspects of plant parasitism by a cyst nematode.</title>
        <authorList>
            <person name="Cotton J.A."/>
            <person name="Lilley C.J."/>
            <person name="Jones L.M."/>
            <person name="Kikuchi T."/>
            <person name="Reid A.J."/>
            <person name="Thorpe P."/>
            <person name="Tsai I.J."/>
            <person name="Beasley H."/>
            <person name="Blok V."/>
            <person name="Cock P.J.A."/>
            <person name="Van den Akker S.E."/>
            <person name="Holroyd N."/>
            <person name="Hunt M."/>
            <person name="Mantelin S."/>
            <person name="Naghra H."/>
            <person name="Pain A."/>
            <person name="Palomares-Rius J.E."/>
            <person name="Zarowiecki M."/>
            <person name="Berriman M."/>
            <person name="Jones J.T."/>
            <person name="Urwin P.E."/>
        </authorList>
    </citation>
    <scope>NUCLEOTIDE SEQUENCE [LARGE SCALE GENOMIC DNA]</scope>
    <source>
        <strain evidence="1">Lindley</strain>
    </source>
</reference>
<keyword evidence="1" id="KW-1185">Reference proteome</keyword>